<dbReference type="RefSeq" id="WP_090500916.1">
    <property type="nucleotide sequence ID" value="NZ_FOWX01000012.1"/>
</dbReference>
<dbReference type="SMART" id="SM00422">
    <property type="entry name" value="HTH_MERR"/>
    <property type="match status" value="1"/>
</dbReference>
<dbReference type="EMBL" id="FOWX01000012">
    <property type="protein sequence ID" value="SFP54676.1"/>
    <property type="molecule type" value="Genomic_DNA"/>
</dbReference>
<keyword evidence="1 4" id="KW-0238">DNA-binding</keyword>
<organism evidence="4 5">
    <name type="scientific">Pseudomonas borbori</name>
    <dbReference type="NCBI Taxonomy" id="289003"/>
    <lineage>
        <taxon>Bacteria</taxon>
        <taxon>Pseudomonadati</taxon>
        <taxon>Pseudomonadota</taxon>
        <taxon>Gammaproteobacteria</taxon>
        <taxon>Pseudomonadales</taxon>
        <taxon>Pseudomonadaceae</taxon>
        <taxon>Pseudomonas</taxon>
    </lineage>
</organism>
<dbReference type="SUPFAM" id="SSF46955">
    <property type="entry name" value="Putative DNA-binding domain"/>
    <property type="match status" value="1"/>
</dbReference>
<dbReference type="PANTHER" id="PTHR30204">
    <property type="entry name" value="REDOX-CYCLING DRUG-SENSING TRANSCRIPTIONAL ACTIVATOR SOXR"/>
    <property type="match status" value="1"/>
</dbReference>
<evidence type="ECO:0000313" key="4">
    <source>
        <dbReference type="EMBL" id="SFP54676.1"/>
    </source>
</evidence>
<evidence type="ECO:0000259" key="3">
    <source>
        <dbReference type="PROSITE" id="PS50937"/>
    </source>
</evidence>
<dbReference type="Proteomes" id="UP000198784">
    <property type="component" value="Unassembled WGS sequence"/>
</dbReference>
<keyword evidence="5" id="KW-1185">Reference proteome</keyword>
<name>A0A1I5R9I2_9PSED</name>
<sequence length="119" mass="13739">MFIGQLAKLTACTPKAIRHYEKIGLLPAPLRQGSYRCYDQHHVTLVRMIRQAQAVGFKLTEILPLITEKLRSQRFPLEAATLGIEQKRVQLQAEIQALQRLDQQLLQLEQDIKRLFAPH</sequence>
<dbReference type="PANTHER" id="PTHR30204:SF93">
    <property type="entry name" value="HTH MERR-TYPE DOMAIN-CONTAINING PROTEIN"/>
    <property type="match status" value="1"/>
</dbReference>
<dbReference type="InterPro" id="IPR047057">
    <property type="entry name" value="MerR_fam"/>
</dbReference>
<dbReference type="PRINTS" id="PR00040">
    <property type="entry name" value="HTHMERR"/>
</dbReference>
<dbReference type="PROSITE" id="PS50937">
    <property type="entry name" value="HTH_MERR_2"/>
    <property type="match status" value="1"/>
</dbReference>
<evidence type="ECO:0000256" key="1">
    <source>
        <dbReference type="ARBA" id="ARBA00023125"/>
    </source>
</evidence>
<dbReference type="InterPro" id="IPR009061">
    <property type="entry name" value="DNA-bd_dom_put_sf"/>
</dbReference>
<evidence type="ECO:0000313" key="5">
    <source>
        <dbReference type="Proteomes" id="UP000198784"/>
    </source>
</evidence>
<dbReference type="GO" id="GO:0003677">
    <property type="term" value="F:DNA binding"/>
    <property type="evidence" value="ECO:0007669"/>
    <property type="project" value="UniProtKB-KW"/>
</dbReference>
<dbReference type="InterPro" id="IPR000551">
    <property type="entry name" value="MerR-type_HTH_dom"/>
</dbReference>
<keyword evidence="2" id="KW-0175">Coiled coil</keyword>
<dbReference type="STRING" id="289003.SAMN05216190_112118"/>
<feature type="coiled-coil region" evidence="2">
    <location>
        <begin position="84"/>
        <end position="111"/>
    </location>
</feature>
<proteinExistence type="predicted"/>
<dbReference type="GO" id="GO:0003700">
    <property type="term" value="F:DNA-binding transcription factor activity"/>
    <property type="evidence" value="ECO:0007669"/>
    <property type="project" value="InterPro"/>
</dbReference>
<feature type="domain" description="HTH merR-type" evidence="3">
    <location>
        <begin position="1"/>
        <end position="68"/>
    </location>
</feature>
<reference evidence="5" key="1">
    <citation type="submission" date="2016-10" db="EMBL/GenBank/DDBJ databases">
        <authorList>
            <person name="Varghese N."/>
            <person name="Submissions S."/>
        </authorList>
    </citation>
    <scope>NUCLEOTIDE SEQUENCE [LARGE SCALE GENOMIC DNA]</scope>
    <source>
        <strain evidence="5">DSM 17834</strain>
    </source>
</reference>
<protein>
    <submittedName>
        <fullName evidence="4">DNA-binding transcriptional regulator, MerR family</fullName>
    </submittedName>
</protein>
<dbReference type="OrthoDB" id="9808480at2"/>
<evidence type="ECO:0000256" key="2">
    <source>
        <dbReference type="SAM" id="Coils"/>
    </source>
</evidence>
<dbReference type="Pfam" id="PF13411">
    <property type="entry name" value="MerR_1"/>
    <property type="match status" value="1"/>
</dbReference>
<accession>A0A1I5R9I2</accession>
<gene>
    <name evidence="4" type="ORF">SAMN05216190_112118</name>
</gene>
<dbReference type="Gene3D" id="1.10.1660.10">
    <property type="match status" value="1"/>
</dbReference>
<dbReference type="AlphaFoldDB" id="A0A1I5R9I2"/>